<reference evidence="2 3" key="1">
    <citation type="journal article" date="2014" name="Int. J. Syst. Evol. Microbiol.">
        <title>Complete genome sequence of Corynebacterium casei LMG S-19264T (=DSM 44701T), isolated from a smear-ripened cheese.</title>
        <authorList>
            <consortium name="US DOE Joint Genome Institute (JGI-PGF)"/>
            <person name="Walter F."/>
            <person name="Albersmeier A."/>
            <person name="Kalinowski J."/>
            <person name="Ruckert C."/>
        </authorList>
    </citation>
    <scope>NUCLEOTIDE SEQUENCE [LARGE SCALE GENOMIC DNA]</scope>
    <source>
        <strain evidence="2 3">CGMCC 1.9161</strain>
    </source>
</reference>
<organism evidence="2 3">
    <name type="scientific">Salinarimonas ramus</name>
    <dbReference type="NCBI Taxonomy" id="690164"/>
    <lineage>
        <taxon>Bacteria</taxon>
        <taxon>Pseudomonadati</taxon>
        <taxon>Pseudomonadota</taxon>
        <taxon>Alphaproteobacteria</taxon>
        <taxon>Hyphomicrobiales</taxon>
        <taxon>Salinarimonadaceae</taxon>
        <taxon>Salinarimonas</taxon>
    </lineage>
</organism>
<dbReference type="EMBL" id="BMMF01000007">
    <property type="protein sequence ID" value="GGK37745.1"/>
    <property type="molecule type" value="Genomic_DNA"/>
</dbReference>
<feature type="domain" description="HPr kinase/phosphorylase C-terminal" evidence="1">
    <location>
        <begin position="120"/>
        <end position="170"/>
    </location>
</feature>
<dbReference type="InterPro" id="IPR027417">
    <property type="entry name" value="P-loop_NTPase"/>
</dbReference>
<comment type="caution">
    <text evidence="2">The sequence shown here is derived from an EMBL/GenBank/DDBJ whole genome shotgun (WGS) entry which is preliminary data.</text>
</comment>
<dbReference type="Proteomes" id="UP000600449">
    <property type="component" value="Unassembled WGS sequence"/>
</dbReference>
<keyword evidence="3" id="KW-1185">Reference proteome</keyword>
<keyword evidence="2" id="KW-0418">Kinase</keyword>
<dbReference type="RefSeq" id="WP_188913639.1">
    <property type="nucleotide sequence ID" value="NZ_BMMF01000007.1"/>
</dbReference>
<dbReference type="SUPFAM" id="SSF53795">
    <property type="entry name" value="PEP carboxykinase-like"/>
    <property type="match status" value="1"/>
</dbReference>
<dbReference type="Pfam" id="PF07475">
    <property type="entry name" value="Hpr_kinase_C"/>
    <property type="match status" value="1"/>
</dbReference>
<evidence type="ECO:0000259" key="1">
    <source>
        <dbReference type="Pfam" id="PF07475"/>
    </source>
</evidence>
<accession>A0A917V516</accession>
<evidence type="ECO:0000313" key="2">
    <source>
        <dbReference type="EMBL" id="GGK37745.1"/>
    </source>
</evidence>
<dbReference type="Gene3D" id="3.40.50.300">
    <property type="entry name" value="P-loop containing nucleotide triphosphate hydrolases"/>
    <property type="match status" value="1"/>
</dbReference>
<protein>
    <submittedName>
        <fullName evidence="2">HPr kinase</fullName>
    </submittedName>
</protein>
<gene>
    <name evidence="2" type="ORF">GCM10011322_25990</name>
</gene>
<sequence length="320" mass="33267">MSPHLASPASSSTSPDLRLAYGLRIRSAVPLPELPAWPDTGETADLVISCEPARPVAEPYGATFDDNGVRLAWPAVGAFRIDDRGEGIVVTPTREASADLLAFPLLGPVLACAMHLRGRFVLHASAIAVGDRAVAIMGDKGAGKSSTACALLRAGHALLADDLVVANPVAEGFVTPPGCAQMKLDAPALARLDDPLARVLPPAHPSVPKSRVLVGRFRDRPAPLARLFVLSRGGEAAIVPLAGEEALRAVLRFAYVARFGQPALAQGRAGAHLRRAAELADAGLVHRLVVPDGLDRLPEAVAAIEADLARAAVSRAESVA</sequence>
<dbReference type="AlphaFoldDB" id="A0A917V516"/>
<dbReference type="GO" id="GO:0016301">
    <property type="term" value="F:kinase activity"/>
    <property type="evidence" value="ECO:0007669"/>
    <property type="project" value="UniProtKB-KW"/>
</dbReference>
<keyword evidence="2" id="KW-0808">Transferase</keyword>
<proteinExistence type="predicted"/>
<name>A0A917V516_9HYPH</name>
<evidence type="ECO:0000313" key="3">
    <source>
        <dbReference type="Proteomes" id="UP000600449"/>
    </source>
</evidence>
<dbReference type="InterPro" id="IPR011104">
    <property type="entry name" value="Hpr_kin/Pase_C"/>
</dbReference>